<feature type="binding site" evidence="8">
    <location>
        <begin position="194"/>
        <end position="199"/>
    </location>
    <ligand>
        <name>ATP</name>
        <dbReference type="ChEBI" id="CHEBI:30616"/>
    </ligand>
</feature>
<evidence type="ECO:0000256" key="1">
    <source>
        <dbReference type="ARBA" id="ARBA00008226"/>
    </source>
</evidence>
<evidence type="ECO:0000256" key="3">
    <source>
        <dbReference type="ARBA" id="ARBA00022598"/>
    </source>
</evidence>
<dbReference type="GO" id="GO:0004820">
    <property type="term" value="F:glycine-tRNA ligase activity"/>
    <property type="evidence" value="ECO:0007669"/>
    <property type="project" value="UniProtKB-UniRule"/>
</dbReference>
<reference evidence="10" key="1">
    <citation type="submission" date="2020-04" db="EMBL/GenBank/DDBJ databases">
        <authorList>
            <person name="Zhang T."/>
        </authorList>
    </citation>
    <scope>NUCLEOTIDE SEQUENCE</scope>
    <source>
        <strain evidence="10">HKST-UBA02</strain>
    </source>
</reference>
<dbReference type="GO" id="GO:0004081">
    <property type="term" value="F:bis(5'-nucleosyl)-tetraphosphatase (asymmetrical) activity"/>
    <property type="evidence" value="ECO:0007669"/>
    <property type="project" value="UniProtKB-ARBA"/>
</dbReference>
<evidence type="ECO:0000256" key="4">
    <source>
        <dbReference type="ARBA" id="ARBA00022741"/>
    </source>
</evidence>
<dbReference type="InterPro" id="IPR002315">
    <property type="entry name" value="tRNA-synt_gly"/>
</dbReference>
<comment type="catalytic activity">
    <reaction evidence="8">
        <text>tRNA(Gly) + glycine + ATP = glycyl-tRNA(Gly) + AMP + diphosphate</text>
        <dbReference type="Rhea" id="RHEA:16013"/>
        <dbReference type="Rhea" id="RHEA-COMP:9664"/>
        <dbReference type="Rhea" id="RHEA-COMP:9683"/>
        <dbReference type="ChEBI" id="CHEBI:30616"/>
        <dbReference type="ChEBI" id="CHEBI:33019"/>
        <dbReference type="ChEBI" id="CHEBI:57305"/>
        <dbReference type="ChEBI" id="CHEBI:78442"/>
        <dbReference type="ChEBI" id="CHEBI:78522"/>
        <dbReference type="ChEBI" id="CHEBI:456215"/>
        <dbReference type="EC" id="6.1.1.14"/>
    </reaction>
</comment>
<dbReference type="Pfam" id="PF00587">
    <property type="entry name" value="tRNA-synt_2b"/>
    <property type="match status" value="1"/>
</dbReference>
<dbReference type="NCBIfam" id="NF003211">
    <property type="entry name" value="PRK04173.1"/>
    <property type="match status" value="1"/>
</dbReference>
<dbReference type="InterPro" id="IPR033731">
    <property type="entry name" value="GlyRS-like_core"/>
</dbReference>
<feature type="binding site" evidence="8">
    <location>
        <begin position="268"/>
        <end position="269"/>
    </location>
    <ligand>
        <name>ATP</name>
        <dbReference type="ChEBI" id="CHEBI:30616"/>
    </ligand>
</feature>
<dbReference type="SUPFAM" id="SSF52954">
    <property type="entry name" value="Class II aaRS ABD-related"/>
    <property type="match status" value="1"/>
</dbReference>
<keyword evidence="3 8" id="KW-0436">Ligase</keyword>
<dbReference type="InterPro" id="IPR045864">
    <property type="entry name" value="aa-tRNA-synth_II/BPL/LPL"/>
</dbReference>
<reference evidence="10" key="2">
    <citation type="journal article" date="2021" name="Microbiome">
        <title>Successional dynamics and alternative stable states in a saline activated sludge microbial community over 9 years.</title>
        <authorList>
            <person name="Wang Y."/>
            <person name="Ye J."/>
            <person name="Ju F."/>
            <person name="Liu L."/>
            <person name="Boyd J.A."/>
            <person name="Deng Y."/>
            <person name="Parks D.H."/>
            <person name="Jiang X."/>
            <person name="Yin X."/>
            <person name="Woodcroft B.J."/>
            <person name="Tyson G.W."/>
            <person name="Hugenholtz P."/>
            <person name="Polz M.F."/>
            <person name="Zhang T."/>
        </authorList>
    </citation>
    <scope>NUCLEOTIDE SEQUENCE</scope>
    <source>
        <strain evidence="10">HKST-UBA02</strain>
    </source>
</reference>
<feature type="binding site" evidence="8">
    <location>
        <begin position="312"/>
        <end position="315"/>
    </location>
    <ligand>
        <name>ATP</name>
        <dbReference type="ChEBI" id="CHEBI:30616"/>
    </ligand>
</feature>
<dbReference type="Gene3D" id="3.30.930.10">
    <property type="entry name" value="Bira Bifunctional Protein, Domain 2"/>
    <property type="match status" value="1"/>
</dbReference>
<dbReference type="EC" id="6.1.1.14" evidence="8"/>
<evidence type="ECO:0000259" key="9">
    <source>
        <dbReference type="PROSITE" id="PS50862"/>
    </source>
</evidence>
<dbReference type="GO" id="GO:0006426">
    <property type="term" value="P:glycyl-tRNA aminoacylation"/>
    <property type="evidence" value="ECO:0007669"/>
    <property type="project" value="UniProtKB-UniRule"/>
</dbReference>
<dbReference type="Gene3D" id="3.40.50.800">
    <property type="entry name" value="Anticodon-binding domain"/>
    <property type="match status" value="1"/>
</dbReference>
<dbReference type="HAMAP" id="MF_00253_B">
    <property type="entry name" value="Gly_tRNA_synth_B"/>
    <property type="match status" value="1"/>
</dbReference>
<dbReference type="AlphaFoldDB" id="A0A956SBI7"/>
<feature type="binding site" evidence="8">
    <location>
        <position position="99"/>
    </location>
    <ligand>
        <name>substrate</name>
    </ligand>
</feature>
<dbReference type="Pfam" id="PF03129">
    <property type="entry name" value="HGTP_anticodon"/>
    <property type="match status" value="1"/>
</dbReference>
<dbReference type="PANTHER" id="PTHR10745">
    <property type="entry name" value="GLYCYL-TRNA SYNTHETASE/DNA POLYMERASE SUBUNIT GAMMA-2"/>
    <property type="match status" value="1"/>
</dbReference>
<keyword evidence="6 8" id="KW-0648">Protein biosynthesis</keyword>
<dbReference type="InterPro" id="IPR036621">
    <property type="entry name" value="Anticodon-bd_dom_sf"/>
</dbReference>
<dbReference type="GO" id="GO:0015966">
    <property type="term" value="P:diadenosine tetraphosphate biosynthetic process"/>
    <property type="evidence" value="ECO:0007669"/>
    <property type="project" value="UniProtKB-ARBA"/>
</dbReference>
<dbReference type="InterPro" id="IPR002314">
    <property type="entry name" value="aa-tRNA-synt_IIb"/>
</dbReference>
<keyword evidence="5 8" id="KW-0067">ATP-binding</keyword>
<keyword evidence="2 8" id="KW-0963">Cytoplasm</keyword>
<evidence type="ECO:0000256" key="6">
    <source>
        <dbReference type="ARBA" id="ARBA00022917"/>
    </source>
</evidence>
<protein>
    <recommendedName>
        <fullName evidence="8">Glycine--tRNA ligase</fullName>
        <ecNumber evidence="8">6.1.1.14</ecNumber>
    </recommendedName>
    <alternativeName>
        <fullName evidence="8">Glycyl-tRNA synthetase</fullName>
        <shortName evidence="8">GlyRS</shortName>
    </alternativeName>
</protein>
<evidence type="ECO:0000313" key="10">
    <source>
        <dbReference type="EMBL" id="MCA9754371.1"/>
    </source>
</evidence>
<keyword evidence="7 8" id="KW-0030">Aminoacyl-tRNA synthetase</keyword>
<evidence type="ECO:0000256" key="2">
    <source>
        <dbReference type="ARBA" id="ARBA00022490"/>
    </source>
</evidence>
<dbReference type="NCBIfam" id="TIGR00389">
    <property type="entry name" value="glyS_dimeric"/>
    <property type="match status" value="1"/>
</dbReference>
<keyword evidence="4 8" id="KW-0547">Nucleotide-binding</keyword>
<dbReference type="InterPro" id="IPR027031">
    <property type="entry name" value="Gly-tRNA_synthase/POLG2"/>
</dbReference>
<dbReference type="GO" id="GO:0070062">
    <property type="term" value="C:extracellular exosome"/>
    <property type="evidence" value="ECO:0007669"/>
    <property type="project" value="UniProtKB-ARBA"/>
</dbReference>
<feature type="domain" description="Aminoacyl-transfer RNA synthetases class-II family profile" evidence="9">
    <location>
        <begin position="7"/>
        <end position="342"/>
    </location>
</feature>
<dbReference type="InterPro" id="IPR006195">
    <property type="entry name" value="aa-tRNA-synth_II"/>
</dbReference>
<feature type="binding site" evidence="8">
    <location>
        <begin position="308"/>
        <end position="312"/>
    </location>
    <ligand>
        <name>substrate</name>
    </ligand>
</feature>
<dbReference type="GO" id="GO:0005524">
    <property type="term" value="F:ATP binding"/>
    <property type="evidence" value="ECO:0007669"/>
    <property type="project" value="UniProtKB-UniRule"/>
</dbReference>
<dbReference type="GO" id="GO:0005737">
    <property type="term" value="C:cytoplasm"/>
    <property type="evidence" value="ECO:0007669"/>
    <property type="project" value="UniProtKB-SubCell"/>
</dbReference>
<organism evidence="10 11">
    <name type="scientific">Eiseniibacteriota bacterium</name>
    <dbReference type="NCBI Taxonomy" id="2212470"/>
    <lineage>
        <taxon>Bacteria</taxon>
        <taxon>Candidatus Eiseniibacteriota</taxon>
    </lineage>
</organism>
<dbReference type="InterPro" id="IPR022961">
    <property type="entry name" value="Gly_tRNA_ligase_bac"/>
</dbReference>
<dbReference type="InterPro" id="IPR004154">
    <property type="entry name" value="Anticodon-bd"/>
</dbReference>
<comment type="subunit">
    <text evidence="8">Homodimer.</text>
</comment>
<comment type="function">
    <text evidence="8">Catalyzes the attachment of glycine to tRNA(Gly).</text>
</comment>
<dbReference type="EMBL" id="JAGQHS010000002">
    <property type="protein sequence ID" value="MCA9754371.1"/>
    <property type="molecule type" value="Genomic_DNA"/>
</dbReference>
<dbReference type="PRINTS" id="PR01043">
    <property type="entry name" value="TRNASYNTHGLY"/>
</dbReference>
<evidence type="ECO:0000256" key="7">
    <source>
        <dbReference type="ARBA" id="ARBA00023146"/>
    </source>
</evidence>
<evidence type="ECO:0000256" key="8">
    <source>
        <dbReference type="HAMAP-Rule" id="MF_00253"/>
    </source>
</evidence>
<feature type="binding site" evidence="8">
    <location>
        <begin position="184"/>
        <end position="186"/>
    </location>
    <ligand>
        <name>ATP</name>
        <dbReference type="ChEBI" id="CHEBI:30616"/>
    </ligand>
</feature>
<comment type="caution">
    <text evidence="10">The sequence shown here is derived from an EMBL/GenBank/DDBJ whole genome shotgun (WGS) entry which is preliminary data.</text>
</comment>
<sequence length="440" mass="51262">MTTVTMDKIVSLAKRRGFVYPSSEIYGGINACWDYGPLGVRLKNNVKRAWWRAMTQMRDDVEGLDAAILMHPRVWEASGHVENFTDPLVDCKVCKGRFRADQLDMVPCPDKPSKHPGEHHCELTEPRQFNMMFKTFMGPVEESANVIYMRPETAQGIYVNFHNVMTSSRQKVPFGIAQIGKAFRNEITPGNFIFRTREFEQMEMQFFVHPDESEKWFEHWKEQRSAWYDTIGIRKEKLRFHQHAEGELAHYAKAAFDIEYEFPFGWQELEGIHNRGDFDLGRHQEYSKKKLEYFDEVTRERYIPYIIETSAGCDRTLLTALIDAYREDVQAGEERDYLAFHPSLAPIKAAIFPLVKKEGMPEIAQKLTAELRSRFEVFYDEKGSIGKRYRRMDEVGTPFCVTIDTETLSNDSVTVRVRDTLEQERVNLSELRGFLEARIG</sequence>
<comment type="similarity">
    <text evidence="1 8">Belongs to the class-II aminoacyl-tRNA synthetase family.</text>
</comment>
<dbReference type="FunFam" id="3.40.50.800:FF:000002">
    <property type="entry name" value="Glycine--tRNA ligase"/>
    <property type="match status" value="1"/>
</dbReference>
<dbReference type="SUPFAM" id="SSF55681">
    <property type="entry name" value="Class II aaRS and biotin synthetases"/>
    <property type="match status" value="1"/>
</dbReference>
<dbReference type="PROSITE" id="PS50862">
    <property type="entry name" value="AA_TRNA_LIGASE_II"/>
    <property type="match status" value="1"/>
</dbReference>
<dbReference type="PANTHER" id="PTHR10745:SF8">
    <property type="entry name" value="DNA POLYMERASE SUBUNIT GAMMA-2, MITOCHONDRIAL"/>
    <property type="match status" value="1"/>
</dbReference>
<name>A0A956SBI7_UNCEI</name>
<accession>A0A956SBI7</accession>
<proteinExistence type="inferred from homology"/>
<feature type="binding site" evidence="8">
    <location>
        <begin position="199"/>
        <end position="203"/>
    </location>
    <ligand>
        <name>substrate</name>
    </ligand>
</feature>
<feature type="binding site" evidence="8">
    <location>
        <position position="152"/>
    </location>
    <ligand>
        <name>substrate</name>
    </ligand>
</feature>
<comment type="subcellular location">
    <subcellularLocation>
        <location evidence="8">Cytoplasm</location>
    </subcellularLocation>
</comment>
<evidence type="ECO:0000313" key="11">
    <source>
        <dbReference type="Proteomes" id="UP000739538"/>
    </source>
</evidence>
<dbReference type="GO" id="GO:1990742">
    <property type="term" value="C:microvesicle"/>
    <property type="evidence" value="ECO:0007669"/>
    <property type="project" value="UniProtKB-ARBA"/>
</dbReference>
<dbReference type="Proteomes" id="UP000739538">
    <property type="component" value="Unassembled WGS sequence"/>
</dbReference>
<dbReference type="CDD" id="cd00774">
    <property type="entry name" value="GlyRS-like_core"/>
    <property type="match status" value="1"/>
</dbReference>
<evidence type="ECO:0000256" key="5">
    <source>
        <dbReference type="ARBA" id="ARBA00022840"/>
    </source>
</evidence>
<dbReference type="CDD" id="cd00858">
    <property type="entry name" value="GlyRS_anticodon"/>
    <property type="match status" value="1"/>
</dbReference>
<gene>
    <name evidence="8" type="primary">glyQS</name>
    <name evidence="10" type="ORF">KDA27_01105</name>
</gene>